<dbReference type="AlphaFoldDB" id="A0A7C9HAE5"/>
<keyword evidence="12 19" id="KW-1133">Transmembrane helix</keyword>
<evidence type="ECO:0000256" key="18">
    <source>
        <dbReference type="ARBA" id="ARBA00049504"/>
    </source>
</evidence>
<evidence type="ECO:0000256" key="11">
    <source>
        <dbReference type="ARBA" id="ARBA00022842"/>
    </source>
</evidence>
<organism evidence="20 21">
    <name type="scientific">Sediminimonas qiaohouensis</name>
    <dbReference type="NCBI Taxonomy" id="552061"/>
    <lineage>
        <taxon>Bacteria</taxon>
        <taxon>Pseudomonadati</taxon>
        <taxon>Pseudomonadota</taxon>
        <taxon>Alphaproteobacteria</taxon>
        <taxon>Rhodobacterales</taxon>
        <taxon>Roseobacteraceae</taxon>
        <taxon>Sediminimonas</taxon>
    </lineage>
</organism>
<feature type="transmembrane region" description="Helical" evidence="19">
    <location>
        <begin position="205"/>
        <end position="225"/>
    </location>
</feature>
<evidence type="ECO:0000256" key="4">
    <source>
        <dbReference type="ARBA" id="ARBA00010561"/>
    </source>
</evidence>
<feature type="transmembrane region" description="Helical" evidence="19">
    <location>
        <begin position="68"/>
        <end position="86"/>
    </location>
</feature>
<comment type="catalytic activity">
    <reaction evidence="17 19">
        <text>alpha-ribazole + adenosylcob(III)inamide-GDP = adenosylcob(III)alamin + GMP + H(+)</text>
        <dbReference type="Rhea" id="RHEA:16049"/>
        <dbReference type="ChEBI" id="CHEBI:10329"/>
        <dbReference type="ChEBI" id="CHEBI:15378"/>
        <dbReference type="ChEBI" id="CHEBI:18408"/>
        <dbReference type="ChEBI" id="CHEBI:58115"/>
        <dbReference type="ChEBI" id="CHEBI:60487"/>
        <dbReference type="EC" id="2.7.8.26"/>
    </reaction>
</comment>
<feature type="transmembrane region" description="Helical" evidence="19">
    <location>
        <begin position="40"/>
        <end position="62"/>
    </location>
</feature>
<evidence type="ECO:0000256" key="3">
    <source>
        <dbReference type="ARBA" id="ARBA00004663"/>
    </source>
</evidence>
<dbReference type="EC" id="2.7.8.26" evidence="5 19"/>
<dbReference type="HAMAP" id="MF_00719">
    <property type="entry name" value="CobS"/>
    <property type="match status" value="1"/>
</dbReference>
<feature type="transmembrane region" description="Helical" evidence="19">
    <location>
        <begin position="116"/>
        <end position="139"/>
    </location>
</feature>
<dbReference type="PANTHER" id="PTHR34148:SF1">
    <property type="entry name" value="ADENOSYLCOBINAMIDE-GDP RIBAZOLETRANSFERASE"/>
    <property type="match status" value="1"/>
</dbReference>
<keyword evidence="10 19" id="KW-0812">Transmembrane</keyword>
<evidence type="ECO:0000313" key="21">
    <source>
        <dbReference type="Proteomes" id="UP000483078"/>
    </source>
</evidence>
<gene>
    <name evidence="19 20" type="primary">cobS</name>
    <name evidence="20" type="ORF">FH759_05130</name>
</gene>
<keyword evidence="7 19" id="KW-1003">Cell membrane</keyword>
<feature type="transmembrane region" description="Helical" evidence="19">
    <location>
        <begin position="178"/>
        <end position="199"/>
    </location>
</feature>
<evidence type="ECO:0000256" key="15">
    <source>
        <dbReference type="ARBA" id="ARBA00032605"/>
    </source>
</evidence>
<keyword evidence="13 19" id="KW-0472">Membrane</keyword>
<reference evidence="20 21" key="1">
    <citation type="submission" date="2019-06" db="EMBL/GenBank/DDBJ databases">
        <title>Enrichment of Autotrophic Halophilic Microorganisms from Red Sea Brine Pool Using Microbial Electrosynthesis System.</title>
        <authorList>
            <person name="Alqahtani M.F."/>
            <person name="Bajracharya S."/>
            <person name="Katuri K.P."/>
            <person name="Ali M."/>
            <person name="Saikaly P.E."/>
        </authorList>
    </citation>
    <scope>NUCLEOTIDE SEQUENCE [LARGE SCALE GENOMIC DNA]</scope>
    <source>
        <strain evidence="20">MES6</strain>
    </source>
</reference>
<sequence>MHETDPRRPAPVDIGVALALLTRLPITLDRTRFSRTATAVWAYPLAGLIVAVLAGVVGGLAAWAGLPAPMAAGISLLCLIVLTGAMHEDGLADSADGFWGGWDETRRLEIMKDSHIGTYGVIALVLSLGARWGALGLLWQDGAAIGAMIAAAVLSRGAMPAVMAALPHARADGLSRSVGRPDGGMAALAAAVAVVITLFSLGFGTMLAAVLITGALAFAVAWVAAHKIGGQTGDILGACQQLCEIAVLWVLCI</sequence>
<proteinExistence type="inferred from homology"/>
<evidence type="ECO:0000256" key="16">
    <source>
        <dbReference type="ARBA" id="ARBA00032853"/>
    </source>
</evidence>
<evidence type="ECO:0000256" key="10">
    <source>
        <dbReference type="ARBA" id="ARBA00022692"/>
    </source>
</evidence>
<feature type="transmembrane region" description="Helical" evidence="19">
    <location>
        <begin position="145"/>
        <end position="166"/>
    </location>
</feature>
<comment type="caution">
    <text evidence="20">The sequence shown here is derived from an EMBL/GenBank/DDBJ whole genome shotgun (WGS) entry which is preliminary data.</text>
</comment>
<dbReference type="EMBL" id="VENJ01000006">
    <property type="protein sequence ID" value="MTJ04064.1"/>
    <property type="molecule type" value="Genomic_DNA"/>
</dbReference>
<dbReference type="UniPathway" id="UPA00148">
    <property type="reaction ID" value="UER00238"/>
</dbReference>
<dbReference type="Proteomes" id="UP000483078">
    <property type="component" value="Unassembled WGS sequence"/>
</dbReference>
<dbReference type="GO" id="GO:0005886">
    <property type="term" value="C:plasma membrane"/>
    <property type="evidence" value="ECO:0007669"/>
    <property type="project" value="UniProtKB-SubCell"/>
</dbReference>
<dbReference type="RefSeq" id="WP_273248651.1">
    <property type="nucleotide sequence ID" value="NZ_VENJ01000006.1"/>
</dbReference>
<comment type="function">
    <text evidence="14 19">Joins adenosylcobinamide-GDP and alpha-ribazole to generate adenosylcobalamin (Ado-cobalamin). Also synthesizes adenosylcobalamin 5'-phosphate from adenosylcobinamide-GDP and alpha-ribazole 5'-phosphate.</text>
</comment>
<dbReference type="PANTHER" id="PTHR34148">
    <property type="entry name" value="ADENOSYLCOBINAMIDE-GDP RIBAZOLETRANSFERASE"/>
    <property type="match status" value="1"/>
</dbReference>
<evidence type="ECO:0000256" key="6">
    <source>
        <dbReference type="ARBA" id="ARBA00015850"/>
    </source>
</evidence>
<evidence type="ECO:0000256" key="12">
    <source>
        <dbReference type="ARBA" id="ARBA00022989"/>
    </source>
</evidence>
<dbReference type="NCBIfam" id="TIGR00317">
    <property type="entry name" value="cobS"/>
    <property type="match status" value="1"/>
</dbReference>
<evidence type="ECO:0000256" key="8">
    <source>
        <dbReference type="ARBA" id="ARBA00022573"/>
    </source>
</evidence>
<comment type="cofactor">
    <cofactor evidence="1 19">
        <name>Mg(2+)</name>
        <dbReference type="ChEBI" id="CHEBI:18420"/>
    </cofactor>
</comment>
<evidence type="ECO:0000256" key="13">
    <source>
        <dbReference type="ARBA" id="ARBA00023136"/>
    </source>
</evidence>
<dbReference type="InterPro" id="IPR003805">
    <property type="entry name" value="CobS"/>
</dbReference>
<name>A0A7C9HAE5_9RHOB</name>
<evidence type="ECO:0000256" key="19">
    <source>
        <dbReference type="HAMAP-Rule" id="MF_00719"/>
    </source>
</evidence>
<dbReference type="Pfam" id="PF02654">
    <property type="entry name" value="CobS"/>
    <property type="match status" value="1"/>
</dbReference>
<protein>
    <recommendedName>
        <fullName evidence="6 19">Adenosylcobinamide-GDP ribazoletransferase</fullName>
        <ecNumber evidence="5 19">2.7.8.26</ecNumber>
    </recommendedName>
    <alternativeName>
        <fullName evidence="16 19">Cobalamin synthase</fullName>
    </alternativeName>
    <alternativeName>
        <fullName evidence="15 19">Cobalamin-5'-phosphate synthase</fullName>
    </alternativeName>
</protein>
<comment type="subcellular location">
    <subcellularLocation>
        <location evidence="2 19">Cell membrane</location>
        <topology evidence="2 19">Multi-pass membrane protein</topology>
    </subcellularLocation>
</comment>
<comment type="catalytic activity">
    <reaction evidence="18 19">
        <text>alpha-ribazole 5'-phosphate + adenosylcob(III)inamide-GDP = adenosylcob(III)alamin 5'-phosphate + GMP + H(+)</text>
        <dbReference type="Rhea" id="RHEA:23560"/>
        <dbReference type="ChEBI" id="CHEBI:15378"/>
        <dbReference type="ChEBI" id="CHEBI:57918"/>
        <dbReference type="ChEBI" id="CHEBI:58115"/>
        <dbReference type="ChEBI" id="CHEBI:60487"/>
        <dbReference type="ChEBI" id="CHEBI:60493"/>
        <dbReference type="EC" id="2.7.8.26"/>
    </reaction>
</comment>
<evidence type="ECO:0000256" key="1">
    <source>
        <dbReference type="ARBA" id="ARBA00001946"/>
    </source>
</evidence>
<keyword evidence="9 19" id="KW-0808">Transferase</keyword>
<comment type="pathway">
    <text evidence="3 19">Cofactor biosynthesis; adenosylcobalamin biosynthesis; adenosylcobalamin from cob(II)yrinate a,c-diamide: step 7/7.</text>
</comment>
<evidence type="ECO:0000256" key="17">
    <source>
        <dbReference type="ARBA" id="ARBA00048623"/>
    </source>
</evidence>
<dbReference type="GO" id="GO:0051073">
    <property type="term" value="F:adenosylcobinamide-GDP ribazoletransferase activity"/>
    <property type="evidence" value="ECO:0007669"/>
    <property type="project" value="UniProtKB-UniRule"/>
</dbReference>
<comment type="similarity">
    <text evidence="4 19">Belongs to the CobS family.</text>
</comment>
<evidence type="ECO:0000256" key="9">
    <source>
        <dbReference type="ARBA" id="ARBA00022679"/>
    </source>
</evidence>
<dbReference type="GO" id="GO:0008818">
    <property type="term" value="F:cobalamin 5'-phosphate synthase activity"/>
    <property type="evidence" value="ECO:0007669"/>
    <property type="project" value="UniProtKB-UniRule"/>
</dbReference>
<evidence type="ECO:0000256" key="7">
    <source>
        <dbReference type="ARBA" id="ARBA00022475"/>
    </source>
</evidence>
<keyword evidence="11 19" id="KW-0460">Magnesium</keyword>
<evidence type="ECO:0000256" key="5">
    <source>
        <dbReference type="ARBA" id="ARBA00013200"/>
    </source>
</evidence>
<keyword evidence="8 19" id="KW-0169">Cobalamin biosynthesis</keyword>
<accession>A0A7C9HAE5</accession>
<dbReference type="GO" id="GO:0009236">
    <property type="term" value="P:cobalamin biosynthetic process"/>
    <property type="evidence" value="ECO:0007669"/>
    <property type="project" value="UniProtKB-UniRule"/>
</dbReference>
<evidence type="ECO:0000256" key="14">
    <source>
        <dbReference type="ARBA" id="ARBA00025228"/>
    </source>
</evidence>
<evidence type="ECO:0000313" key="20">
    <source>
        <dbReference type="EMBL" id="MTJ04064.1"/>
    </source>
</evidence>
<evidence type="ECO:0000256" key="2">
    <source>
        <dbReference type="ARBA" id="ARBA00004651"/>
    </source>
</evidence>